<dbReference type="Gene3D" id="1.20.5.170">
    <property type="match status" value="1"/>
</dbReference>
<keyword evidence="1" id="KW-0175">Coiled coil</keyword>
<dbReference type="GO" id="GO:0006310">
    <property type="term" value="P:DNA recombination"/>
    <property type="evidence" value="ECO:0007669"/>
    <property type="project" value="InterPro"/>
</dbReference>
<dbReference type="NCBIfam" id="NF041497">
    <property type="entry name" value="MobV"/>
    <property type="match status" value="1"/>
</dbReference>
<dbReference type="Gene3D" id="3.30.930.30">
    <property type="match status" value="1"/>
</dbReference>
<feature type="coiled-coil region" evidence="1">
    <location>
        <begin position="318"/>
        <end position="345"/>
    </location>
</feature>
<dbReference type="CDD" id="cd17242">
    <property type="entry name" value="MobM_relaxase"/>
    <property type="match status" value="1"/>
</dbReference>
<reference evidence="2" key="2">
    <citation type="submission" date="2015-07" db="EMBL/GenBank/DDBJ databases">
        <title>Plasmids, circular viruses and viroids from rat gut.</title>
        <authorList>
            <person name="Jorgensen T.J."/>
            <person name="Hansen M.A."/>
            <person name="Xu Z."/>
            <person name="Tabak M.A."/>
            <person name="Sorensen S.J."/>
            <person name="Hansen L.H."/>
        </authorList>
    </citation>
    <scope>NUCLEOTIDE SEQUENCE</scope>
    <source>
        <plasmid evidence="2">pRGRH0062</plasmid>
    </source>
</reference>
<feature type="coiled-coil region" evidence="1">
    <location>
        <begin position="183"/>
        <end position="238"/>
    </location>
</feature>
<proteinExistence type="predicted"/>
<evidence type="ECO:0000313" key="2">
    <source>
        <dbReference type="EMBL" id="CRY93765.1"/>
    </source>
</evidence>
<accession>A0A0H5PX64</accession>
<reference evidence="2" key="1">
    <citation type="submission" date="2015-06" db="EMBL/GenBank/DDBJ databases">
        <authorList>
            <person name="Joergensen T."/>
        </authorList>
    </citation>
    <scope>NUCLEOTIDE SEQUENCE</scope>
    <source>
        <plasmid evidence="2">pRGRH0062</plasmid>
    </source>
</reference>
<dbReference type="Pfam" id="PF01076">
    <property type="entry name" value="Mob_Pre"/>
    <property type="match status" value="1"/>
</dbReference>
<protein>
    <recommendedName>
        <fullName evidence="3">Plasmid recombination enzyme</fullName>
    </recommendedName>
</protein>
<dbReference type="InterPro" id="IPR001668">
    <property type="entry name" value="Mob_Pre"/>
</dbReference>
<dbReference type="EMBL" id="LN852753">
    <property type="protein sequence ID" value="CRY93765.1"/>
    <property type="molecule type" value="Genomic_DNA"/>
</dbReference>
<keyword evidence="2" id="KW-0614">Plasmid</keyword>
<evidence type="ECO:0000256" key="1">
    <source>
        <dbReference type="SAM" id="Coils"/>
    </source>
</evidence>
<organism evidence="2">
    <name type="scientific">uncultured prokaryote</name>
    <dbReference type="NCBI Taxonomy" id="198431"/>
    <lineage>
        <taxon>unclassified sequences</taxon>
        <taxon>environmental samples</taxon>
    </lineage>
</organism>
<evidence type="ECO:0008006" key="3">
    <source>
        <dbReference type="Google" id="ProtNLM"/>
    </source>
</evidence>
<name>A0A0H5PX64_9ZZZZ</name>
<geneLocation type="plasmid" evidence="2">
    <name>pRGRH0062</name>
</geneLocation>
<sequence length="400" mass="45210">MSYAVVHMQKINAGAIRGIQSHINREHEPHTNPDVDPARTPENYALVESRNFYRDVQHIIRTHAPKTKTVRKDAVLACNFIVTSDHGFFQQLPPDRQRAFFQDAVDWFANRYGKNLILSAVVHMDETTPHLHLSLVPIKDGRLAAKNLFTKSELRELQTAFVEDVGATYGLQRGLEGSNRGHLTELQFKIRSSEKALEKASERVSELAKEARVQEAMASEAEKRLSKARNEAAGVNTEYLAKRAYLAACDASSAVSVMYPDYAVVKKSLFGKETVTVPKEKWEERHVSANEKSALRRAVRQFEGAVDDFRQRTSGQYVTDLEKQVEELSSENTALLHENRSLQALVRQKDHQAERAMDALYDKLDAVLDKLPAAAAEQFVQEWDANEAREKPEMDLGPEL</sequence>
<dbReference type="AlphaFoldDB" id="A0A0H5PX64"/>
<dbReference type="GO" id="GO:0003677">
    <property type="term" value="F:DNA binding"/>
    <property type="evidence" value="ECO:0007669"/>
    <property type="project" value="InterPro"/>
</dbReference>